<dbReference type="Proteomes" id="UP000814033">
    <property type="component" value="Unassembled WGS sequence"/>
</dbReference>
<gene>
    <name evidence="1" type="ORF">FA95DRAFT_1487759</name>
</gene>
<evidence type="ECO:0000313" key="2">
    <source>
        <dbReference type="Proteomes" id="UP000814033"/>
    </source>
</evidence>
<organism evidence="1 2">
    <name type="scientific">Auriscalpium vulgare</name>
    <dbReference type="NCBI Taxonomy" id="40419"/>
    <lineage>
        <taxon>Eukaryota</taxon>
        <taxon>Fungi</taxon>
        <taxon>Dikarya</taxon>
        <taxon>Basidiomycota</taxon>
        <taxon>Agaricomycotina</taxon>
        <taxon>Agaricomycetes</taxon>
        <taxon>Russulales</taxon>
        <taxon>Auriscalpiaceae</taxon>
        <taxon>Auriscalpium</taxon>
    </lineage>
</organism>
<evidence type="ECO:0000313" key="1">
    <source>
        <dbReference type="EMBL" id="KAI0050171.1"/>
    </source>
</evidence>
<sequence length="234" mass="26099">MTLLFRNLRNYGYIAVFLLSAAVLGISAYFASQFLPHLHHDFTIYSLIPPAWTIFIFLILLWNSTPRVEAFFLFISIVLWLTMAAWQTDIIGNTQCDSLGNSRVDTAKGTMSAKAYCDLSKVLEAFAWTTFVVLTLFFIFIIHLASKSVAMGRMFIWQENIYELPWFGQAPGYPGVSYAEYASRYGAGYGAYGGYPAGYGGQNVVQQLPGHSLVIQPGMNGMGPHVQQVPSQMM</sequence>
<comment type="caution">
    <text evidence="1">The sequence shown here is derived from an EMBL/GenBank/DDBJ whole genome shotgun (WGS) entry which is preliminary data.</text>
</comment>
<keyword evidence="2" id="KW-1185">Reference proteome</keyword>
<proteinExistence type="predicted"/>
<reference evidence="1" key="2">
    <citation type="journal article" date="2022" name="New Phytol.">
        <title>Evolutionary transition to the ectomycorrhizal habit in the genomes of a hyperdiverse lineage of mushroom-forming fungi.</title>
        <authorList>
            <person name="Looney B."/>
            <person name="Miyauchi S."/>
            <person name="Morin E."/>
            <person name="Drula E."/>
            <person name="Courty P.E."/>
            <person name="Kohler A."/>
            <person name="Kuo A."/>
            <person name="LaButti K."/>
            <person name="Pangilinan J."/>
            <person name="Lipzen A."/>
            <person name="Riley R."/>
            <person name="Andreopoulos W."/>
            <person name="He G."/>
            <person name="Johnson J."/>
            <person name="Nolan M."/>
            <person name="Tritt A."/>
            <person name="Barry K.W."/>
            <person name="Grigoriev I.V."/>
            <person name="Nagy L.G."/>
            <person name="Hibbett D."/>
            <person name="Henrissat B."/>
            <person name="Matheny P.B."/>
            <person name="Labbe J."/>
            <person name="Martin F.M."/>
        </authorList>
    </citation>
    <scope>NUCLEOTIDE SEQUENCE</scope>
    <source>
        <strain evidence="1">FP105234-sp</strain>
    </source>
</reference>
<reference evidence="1" key="1">
    <citation type="submission" date="2021-02" db="EMBL/GenBank/DDBJ databases">
        <authorList>
            <consortium name="DOE Joint Genome Institute"/>
            <person name="Ahrendt S."/>
            <person name="Looney B.P."/>
            <person name="Miyauchi S."/>
            <person name="Morin E."/>
            <person name="Drula E."/>
            <person name="Courty P.E."/>
            <person name="Chicoki N."/>
            <person name="Fauchery L."/>
            <person name="Kohler A."/>
            <person name="Kuo A."/>
            <person name="Labutti K."/>
            <person name="Pangilinan J."/>
            <person name="Lipzen A."/>
            <person name="Riley R."/>
            <person name="Andreopoulos W."/>
            <person name="He G."/>
            <person name="Johnson J."/>
            <person name="Barry K.W."/>
            <person name="Grigoriev I.V."/>
            <person name="Nagy L."/>
            <person name="Hibbett D."/>
            <person name="Henrissat B."/>
            <person name="Matheny P.B."/>
            <person name="Labbe J."/>
            <person name="Martin F."/>
        </authorList>
    </citation>
    <scope>NUCLEOTIDE SEQUENCE</scope>
    <source>
        <strain evidence="1">FP105234-sp</strain>
    </source>
</reference>
<accession>A0ACB8S1B5</accession>
<dbReference type="EMBL" id="MU275864">
    <property type="protein sequence ID" value="KAI0050171.1"/>
    <property type="molecule type" value="Genomic_DNA"/>
</dbReference>
<protein>
    <submittedName>
        <fullName evidence="1">Uncharacterized protein</fullName>
    </submittedName>
</protein>
<name>A0ACB8S1B5_9AGAM</name>